<reference evidence="22 23" key="1">
    <citation type="submission" date="2019-09" db="EMBL/GenBank/DDBJ databases">
        <title>YIM 132180 draft genome.</title>
        <authorList>
            <person name="Zhang K."/>
        </authorList>
    </citation>
    <scope>NUCLEOTIDE SEQUENCE [LARGE SCALE GENOMIC DNA]</scope>
    <source>
        <strain evidence="22 23">YIM 132180</strain>
    </source>
</reference>
<dbReference type="InterPro" id="IPR030677">
    <property type="entry name" value="Nnr"/>
</dbReference>
<comment type="catalytic activity">
    <reaction evidence="1 18 19">
        <text>(6R)-NADHX = (6S)-NADHX</text>
        <dbReference type="Rhea" id="RHEA:32215"/>
        <dbReference type="ChEBI" id="CHEBI:64074"/>
        <dbReference type="ChEBI" id="CHEBI:64075"/>
        <dbReference type="EC" id="5.1.99.6"/>
    </reaction>
</comment>
<feature type="binding site" evidence="18">
    <location>
        <begin position="63"/>
        <end position="67"/>
    </location>
    <ligand>
        <name>(6S)-NADPHX</name>
        <dbReference type="ChEBI" id="CHEBI:64076"/>
    </ligand>
</feature>
<keyword evidence="9 18" id="KW-0630">Potassium</keyword>
<dbReference type="InterPro" id="IPR017953">
    <property type="entry name" value="Carbohydrate_kinase_pred_CS"/>
</dbReference>
<dbReference type="CDD" id="cd01171">
    <property type="entry name" value="YXKO-related"/>
    <property type="match status" value="1"/>
</dbReference>
<evidence type="ECO:0000256" key="1">
    <source>
        <dbReference type="ARBA" id="ARBA00000013"/>
    </source>
</evidence>
<evidence type="ECO:0000256" key="15">
    <source>
        <dbReference type="ARBA" id="ARBA00048238"/>
    </source>
</evidence>
<keyword evidence="13" id="KW-0511">Multifunctional enzyme</keyword>
<comment type="similarity">
    <text evidence="17">Belongs to the NnrD/CARKD family.</text>
</comment>
<feature type="binding site" evidence="18">
    <location>
        <begin position="128"/>
        <end position="134"/>
    </location>
    <ligand>
        <name>(6S)-NADPHX</name>
        <dbReference type="ChEBI" id="CHEBI:64076"/>
    </ligand>
</feature>
<keyword evidence="11 18" id="KW-0413">Isomerase</keyword>
<comment type="cofactor">
    <cofactor evidence="18 19">
        <name>K(+)</name>
        <dbReference type="ChEBI" id="CHEBI:29103"/>
    </cofactor>
    <text evidence="18 19">Binds 1 potassium ion per subunit.</text>
</comment>
<comment type="catalytic activity">
    <reaction evidence="2 18 19">
        <text>(6R)-NADPHX = (6S)-NADPHX</text>
        <dbReference type="Rhea" id="RHEA:32227"/>
        <dbReference type="ChEBI" id="CHEBI:64076"/>
        <dbReference type="ChEBI" id="CHEBI:64077"/>
        <dbReference type="EC" id="5.1.99.6"/>
    </reaction>
</comment>
<feature type="binding site" evidence="17">
    <location>
        <position position="259"/>
    </location>
    <ligand>
        <name>(6S)-NADPHX</name>
        <dbReference type="ChEBI" id="CHEBI:64076"/>
    </ligand>
</feature>
<keyword evidence="7 17" id="KW-0067">ATP-binding</keyword>
<comment type="similarity">
    <text evidence="3 19">In the N-terminal section; belongs to the NnrE/AIBP family.</text>
</comment>
<dbReference type="EC" id="5.1.99.6" evidence="19"/>
<feature type="binding site" evidence="18">
    <location>
        <position position="160"/>
    </location>
    <ligand>
        <name>K(+)</name>
        <dbReference type="ChEBI" id="CHEBI:29103"/>
    </ligand>
</feature>
<comment type="cofactor">
    <cofactor evidence="17">
        <name>Mg(2+)</name>
        <dbReference type="ChEBI" id="CHEBI:18420"/>
    </cofactor>
</comment>
<dbReference type="InterPro" id="IPR029056">
    <property type="entry name" value="Ribokinase-like"/>
</dbReference>
<evidence type="ECO:0000256" key="14">
    <source>
        <dbReference type="ARBA" id="ARBA00025153"/>
    </source>
</evidence>
<sequence length="500" mass="50824">MSDLENLAALLTPAEMQAADRLTIDAGLPGIVLMEQAGIAVADAVRERFPGVRSVALLAGPGNNGGDAFVVGRILGQSGIAVRLHLLGEQEALRGDAALATKAFGRPVEPLEAFDPSSVDLVIDGLFGAGLAREIDGVARGAIEKANASGRPIVAIDLPSGVSGTSGAVLGVAAKAALTVTFFRRKPGHLLEPGRSLCGETIVADIGISPSVLDTIRPTAFANEPSLWREAFAAPAHAGHKYDRGHAVVFSGGATRTGAGRMSATAALRIGAGLVTVFSPASALLVNAAHLTAVMLQRCEDQAELEEHLQDTRLNAFVIGPGFGIGEKARVFVLSLLAAGRHVVIDADAISSFKDDVGSLFAAVRSSGGSAVLTPHAGEFARLFRDIADGDGSKLDKARAAAERSGAVVVDKGSDTVVAAPDGRAAINATGTPYLATAGSGDVLAGMIAGLLSQKLPAFDAACAAVWLHGRAAEGFGPGLIAEDLPSLIPGVMAGLFETP</sequence>
<comment type="caution">
    <text evidence="18">Lacks conserved residue(s) required for the propagation of feature annotation.</text>
</comment>
<evidence type="ECO:0000256" key="17">
    <source>
        <dbReference type="HAMAP-Rule" id="MF_01965"/>
    </source>
</evidence>
<feature type="domain" description="YjeF C-terminal" evidence="20">
    <location>
        <begin position="224"/>
        <end position="496"/>
    </location>
</feature>
<comment type="caution">
    <text evidence="22">The sequence shown here is derived from an EMBL/GenBank/DDBJ whole genome shotgun (WGS) entry which is preliminary data.</text>
</comment>
<evidence type="ECO:0000256" key="13">
    <source>
        <dbReference type="ARBA" id="ARBA00023268"/>
    </source>
</evidence>
<dbReference type="InterPro" id="IPR036652">
    <property type="entry name" value="YjeF_N_dom_sf"/>
</dbReference>
<dbReference type="NCBIfam" id="TIGR00196">
    <property type="entry name" value="yjeF_cterm"/>
    <property type="match status" value="1"/>
</dbReference>
<dbReference type="PANTHER" id="PTHR12592:SF0">
    <property type="entry name" value="ATP-DEPENDENT (S)-NAD(P)H-HYDRATE DEHYDRATASE"/>
    <property type="match status" value="1"/>
</dbReference>
<dbReference type="EMBL" id="VZDO01000021">
    <property type="protein sequence ID" value="KAB0676688.1"/>
    <property type="molecule type" value="Genomic_DNA"/>
</dbReference>
<feature type="binding site" evidence="18">
    <location>
        <position position="64"/>
    </location>
    <ligand>
        <name>K(+)</name>
        <dbReference type="ChEBI" id="CHEBI:29103"/>
    </ligand>
</feature>
<evidence type="ECO:0000256" key="10">
    <source>
        <dbReference type="ARBA" id="ARBA00023027"/>
    </source>
</evidence>
<keyword evidence="10 17" id="KW-0520">NAD</keyword>
<feature type="binding site" evidence="17">
    <location>
        <position position="322"/>
    </location>
    <ligand>
        <name>(6S)-NADPHX</name>
        <dbReference type="ChEBI" id="CHEBI:64076"/>
    </ligand>
</feature>
<evidence type="ECO:0000256" key="6">
    <source>
        <dbReference type="ARBA" id="ARBA00022741"/>
    </source>
</evidence>
<dbReference type="AlphaFoldDB" id="A0A7V7PKV9"/>
<comment type="function">
    <text evidence="18">Catalyzes the epimerization of the S- and R-forms of NAD(P)HX, a damaged form of NAD(P)H that is a result of enzymatic or heat-dependent hydration. This is a prerequisite for the S-specific NAD(P)H-hydrate dehydratase to allow the repair of both epimers of NAD(P)HX.</text>
</comment>
<keyword evidence="8 17" id="KW-0521">NADP</keyword>
<dbReference type="InterPro" id="IPR004443">
    <property type="entry name" value="YjeF_N_dom"/>
</dbReference>
<dbReference type="SUPFAM" id="SSF64153">
    <property type="entry name" value="YjeF N-terminal domain-like"/>
    <property type="match status" value="1"/>
</dbReference>
<feature type="binding site" evidence="17">
    <location>
        <position position="441"/>
    </location>
    <ligand>
        <name>AMP</name>
        <dbReference type="ChEBI" id="CHEBI:456215"/>
    </ligand>
</feature>
<dbReference type="EC" id="4.2.1.136" evidence="19"/>
<proteinExistence type="inferred from homology"/>
<dbReference type="Pfam" id="PF01256">
    <property type="entry name" value="Carb_kinase"/>
    <property type="match status" value="1"/>
</dbReference>
<dbReference type="PROSITE" id="PS01050">
    <property type="entry name" value="YJEF_C_2"/>
    <property type="match status" value="1"/>
</dbReference>
<dbReference type="GO" id="GO:0052856">
    <property type="term" value="F:NAD(P)HX epimerase activity"/>
    <property type="evidence" value="ECO:0007669"/>
    <property type="project" value="UniProtKB-UniRule"/>
</dbReference>
<evidence type="ECO:0000256" key="2">
    <source>
        <dbReference type="ARBA" id="ARBA00000909"/>
    </source>
</evidence>
<dbReference type="GO" id="GO:0046496">
    <property type="term" value="P:nicotinamide nucleotide metabolic process"/>
    <property type="evidence" value="ECO:0007669"/>
    <property type="project" value="UniProtKB-UniRule"/>
</dbReference>
<dbReference type="GO" id="GO:0052855">
    <property type="term" value="F:ADP-dependent NAD(P)H-hydrate dehydratase activity"/>
    <property type="evidence" value="ECO:0007669"/>
    <property type="project" value="UniProtKB-UniRule"/>
</dbReference>
<evidence type="ECO:0000313" key="23">
    <source>
        <dbReference type="Proteomes" id="UP000432089"/>
    </source>
</evidence>
<dbReference type="Pfam" id="PF03853">
    <property type="entry name" value="YjeF_N"/>
    <property type="match status" value="1"/>
</dbReference>
<dbReference type="GO" id="GO:0005524">
    <property type="term" value="F:ATP binding"/>
    <property type="evidence" value="ECO:0007669"/>
    <property type="project" value="UniProtKB-UniRule"/>
</dbReference>
<dbReference type="RefSeq" id="WP_150973057.1">
    <property type="nucleotide sequence ID" value="NZ_VZDO01000021.1"/>
</dbReference>
<comment type="function">
    <text evidence="14 19">Bifunctional enzyme that catalyzes the epimerization of the S- and R-forms of NAD(P)HX and the dehydration of the S-form of NAD(P)HX at the expense of ADP, which is converted to AMP. This allows the repair of both epimers of NAD(P)HX, a damaged form of NAD(P)H that is a result of enzymatic or heat-dependent hydration.</text>
</comment>
<evidence type="ECO:0000256" key="7">
    <source>
        <dbReference type="ARBA" id="ARBA00022840"/>
    </source>
</evidence>
<dbReference type="Proteomes" id="UP000432089">
    <property type="component" value="Unassembled WGS sequence"/>
</dbReference>
<dbReference type="PROSITE" id="PS51383">
    <property type="entry name" value="YJEF_C_3"/>
    <property type="match status" value="1"/>
</dbReference>
<keyword evidence="12 17" id="KW-0456">Lyase</keyword>
<dbReference type="PIRSF" id="PIRSF017184">
    <property type="entry name" value="Nnr"/>
    <property type="match status" value="1"/>
</dbReference>
<dbReference type="PROSITE" id="PS51385">
    <property type="entry name" value="YJEF_N"/>
    <property type="match status" value="1"/>
</dbReference>
<keyword evidence="23" id="KW-1185">Reference proteome</keyword>
<comment type="similarity">
    <text evidence="18">Belongs to the NnrE/AIBP family.</text>
</comment>
<dbReference type="PANTHER" id="PTHR12592">
    <property type="entry name" value="ATP-DEPENDENT (S)-NAD(P)H-HYDRATE DEHYDRATASE FAMILY MEMBER"/>
    <property type="match status" value="1"/>
</dbReference>
<dbReference type="Gene3D" id="3.40.1190.20">
    <property type="match status" value="1"/>
</dbReference>
<evidence type="ECO:0000313" key="22">
    <source>
        <dbReference type="EMBL" id="KAB0676688.1"/>
    </source>
</evidence>
<accession>A0A7V7PKV9</accession>
<evidence type="ECO:0000259" key="20">
    <source>
        <dbReference type="PROSITE" id="PS51383"/>
    </source>
</evidence>
<organism evidence="22 23">
    <name type="scientific">Plantimonas leprariae</name>
    <dbReference type="NCBI Taxonomy" id="2615207"/>
    <lineage>
        <taxon>Bacteria</taxon>
        <taxon>Pseudomonadati</taxon>
        <taxon>Pseudomonadota</taxon>
        <taxon>Alphaproteobacteria</taxon>
        <taxon>Hyphomicrobiales</taxon>
        <taxon>Aurantimonadaceae</taxon>
        <taxon>Plantimonas</taxon>
    </lineage>
</organism>
<dbReference type="HAMAP" id="MF_01966">
    <property type="entry name" value="NADHX_epimerase"/>
    <property type="match status" value="1"/>
</dbReference>
<comment type="catalytic activity">
    <reaction evidence="15 17 19">
        <text>(6S)-NADHX + ADP = AMP + phosphate + NADH + H(+)</text>
        <dbReference type="Rhea" id="RHEA:32223"/>
        <dbReference type="ChEBI" id="CHEBI:15378"/>
        <dbReference type="ChEBI" id="CHEBI:43474"/>
        <dbReference type="ChEBI" id="CHEBI:57945"/>
        <dbReference type="ChEBI" id="CHEBI:64074"/>
        <dbReference type="ChEBI" id="CHEBI:456215"/>
        <dbReference type="ChEBI" id="CHEBI:456216"/>
        <dbReference type="EC" id="4.2.1.136"/>
    </reaction>
</comment>
<comment type="catalytic activity">
    <reaction evidence="16 17 19">
        <text>(6S)-NADPHX + ADP = AMP + phosphate + NADPH + H(+)</text>
        <dbReference type="Rhea" id="RHEA:32235"/>
        <dbReference type="ChEBI" id="CHEBI:15378"/>
        <dbReference type="ChEBI" id="CHEBI:43474"/>
        <dbReference type="ChEBI" id="CHEBI:57783"/>
        <dbReference type="ChEBI" id="CHEBI:64076"/>
        <dbReference type="ChEBI" id="CHEBI:456215"/>
        <dbReference type="ChEBI" id="CHEBI:456216"/>
        <dbReference type="EC" id="4.2.1.136"/>
    </reaction>
</comment>
<dbReference type="GO" id="GO:0110051">
    <property type="term" value="P:metabolite repair"/>
    <property type="evidence" value="ECO:0007669"/>
    <property type="project" value="TreeGrafter"/>
</dbReference>
<feature type="binding site" evidence="17">
    <location>
        <position position="442"/>
    </location>
    <ligand>
        <name>(6S)-NADPHX</name>
        <dbReference type="ChEBI" id="CHEBI:64076"/>
    </ligand>
</feature>
<evidence type="ECO:0000256" key="8">
    <source>
        <dbReference type="ARBA" id="ARBA00022857"/>
    </source>
</evidence>
<dbReference type="GO" id="GO:0046872">
    <property type="term" value="F:metal ion binding"/>
    <property type="evidence" value="ECO:0007669"/>
    <property type="project" value="UniProtKB-UniRule"/>
</dbReference>
<evidence type="ECO:0000256" key="11">
    <source>
        <dbReference type="ARBA" id="ARBA00023235"/>
    </source>
</evidence>
<feature type="domain" description="YjeF N-terminal" evidence="21">
    <location>
        <begin position="16"/>
        <end position="214"/>
    </location>
</feature>
<comment type="subunit">
    <text evidence="17">Homotetramer.</text>
</comment>
<dbReference type="SUPFAM" id="SSF53613">
    <property type="entry name" value="Ribokinase-like"/>
    <property type="match status" value="1"/>
</dbReference>
<name>A0A7V7PKV9_9HYPH</name>
<evidence type="ECO:0000256" key="16">
    <source>
        <dbReference type="ARBA" id="ARBA00049209"/>
    </source>
</evidence>
<dbReference type="Gene3D" id="3.40.50.10260">
    <property type="entry name" value="YjeF N-terminal domain"/>
    <property type="match status" value="1"/>
</dbReference>
<protein>
    <recommendedName>
        <fullName evidence="19">Bifunctional NAD(P)H-hydrate repair enzyme</fullName>
    </recommendedName>
    <alternativeName>
        <fullName evidence="19">Nicotinamide nucleotide repair protein</fullName>
    </alternativeName>
    <domain>
        <recommendedName>
            <fullName evidence="19">ADP-dependent (S)-NAD(P)H-hydrate dehydratase</fullName>
            <ecNumber evidence="19">4.2.1.136</ecNumber>
        </recommendedName>
        <alternativeName>
            <fullName evidence="19">ADP-dependent NAD(P)HX dehydratase</fullName>
        </alternativeName>
    </domain>
    <domain>
        <recommendedName>
            <fullName evidence="19">NAD(P)H-hydrate epimerase</fullName>
            <ecNumber evidence="19">5.1.99.6</ecNumber>
        </recommendedName>
    </domain>
</protein>
<keyword evidence="6 17" id="KW-0547">Nucleotide-binding</keyword>
<evidence type="ECO:0000256" key="9">
    <source>
        <dbReference type="ARBA" id="ARBA00022958"/>
    </source>
</evidence>
<evidence type="ECO:0000256" key="4">
    <source>
        <dbReference type="ARBA" id="ARBA00009524"/>
    </source>
</evidence>
<dbReference type="HAMAP" id="MF_01965">
    <property type="entry name" value="NADHX_dehydratase"/>
    <property type="match status" value="1"/>
</dbReference>
<evidence type="ECO:0000256" key="12">
    <source>
        <dbReference type="ARBA" id="ARBA00023239"/>
    </source>
</evidence>
<feature type="binding site" evidence="18">
    <location>
        <position position="157"/>
    </location>
    <ligand>
        <name>(6S)-NADPHX</name>
        <dbReference type="ChEBI" id="CHEBI:64076"/>
    </ligand>
</feature>
<comment type="similarity">
    <text evidence="4 19">In the C-terminal section; belongs to the NnrD/CARKD family.</text>
</comment>
<evidence type="ECO:0000256" key="5">
    <source>
        <dbReference type="ARBA" id="ARBA00022723"/>
    </source>
</evidence>
<evidence type="ECO:0000256" key="18">
    <source>
        <dbReference type="HAMAP-Rule" id="MF_01966"/>
    </source>
</evidence>
<dbReference type="NCBIfam" id="TIGR00197">
    <property type="entry name" value="yjeF_nterm"/>
    <property type="match status" value="1"/>
</dbReference>
<comment type="function">
    <text evidence="17">Catalyzes the dehydration of the S-form of NAD(P)HX at the expense of ADP, which is converted to AMP. Together with NAD(P)HX epimerase, which catalyzes the epimerization of the S- and R-forms, the enzyme allows the repair of both epimers of NAD(P)HX, a damaged form of NAD(P)H that is a result of enzymatic or heat-dependent hydration.</text>
</comment>
<evidence type="ECO:0000256" key="19">
    <source>
        <dbReference type="PIRNR" id="PIRNR017184"/>
    </source>
</evidence>
<feature type="binding site" evidence="17">
    <location>
        <begin position="412"/>
        <end position="416"/>
    </location>
    <ligand>
        <name>AMP</name>
        <dbReference type="ChEBI" id="CHEBI:456215"/>
    </ligand>
</feature>
<keyword evidence="5 18" id="KW-0479">Metal-binding</keyword>
<gene>
    <name evidence="18" type="primary">nnrE</name>
    <name evidence="17" type="synonym">nnrD</name>
    <name evidence="22" type="ORF">F6X38_20505</name>
</gene>
<evidence type="ECO:0000259" key="21">
    <source>
        <dbReference type="PROSITE" id="PS51385"/>
    </source>
</evidence>
<feature type="binding site" evidence="17">
    <location>
        <position position="376"/>
    </location>
    <ligand>
        <name>(6S)-NADPHX</name>
        <dbReference type="ChEBI" id="CHEBI:64076"/>
    </ligand>
</feature>
<feature type="binding site" evidence="18">
    <location>
        <position position="124"/>
    </location>
    <ligand>
        <name>K(+)</name>
        <dbReference type="ChEBI" id="CHEBI:29103"/>
    </ligand>
</feature>
<dbReference type="InterPro" id="IPR000631">
    <property type="entry name" value="CARKD"/>
</dbReference>
<evidence type="ECO:0000256" key="3">
    <source>
        <dbReference type="ARBA" id="ARBA00006001"/>
    </source>
</evidence>